<dbReference type="OrthoDB" id="124021at2759"/>
<sequence length="131" mass="15478">MLDNQHGSRYSDVELKENTNQLLGKEVLLPKQTDVKEEFEKWRSELTLRFPLYKLDEITYGGVHYDAQLGFVNPHYHRWLDTRRVMAFTAMALALDMNLREIFKVDELRDQMEAPSLLWGRLRHTLPKAMG</sequence>
<dbReference type="EMBL" id="NBNE01000676">
    <property type="protein sequence ID" value="OWZ17890.1"/>
    <property type="molecule type" value="Genomic_DNA"/>
</dbReference>
<gene>
    <name evidence="1" type="ORF">PHMEG_0008100</name>
</gene>
<evidence type="ECO:0000313" key="2">
    <source>
        <dbReference type="Proteomes" id="UP000198211"/>
    </source>
</evidence>
<keyword evidence="2" id="KW-1185">Reference proteome</keyword>
<accession>A0A225WM09</accession>
<dbReference type="AlphaFoldDB" id="A0A225WM09"/>
<organism evidence="1 2">
    <name type="scientific">Phytophthora megakarya</name>
    <dbReference type="NCBI Taxonomy" id="4795"/>
    <lineage>
        <taxon>Eukaryota</taxon>
        <taxon>Sar</taxon>
        <taxon>Stramenopiles</taxon>
        <taxon>Oomycota</taxon>
        <taxon>Peronosporomycetes</taxon>
        <taxon>Peronosporales</taxon>
        <taxon>Peronosporaceae</taxon>
        <taxon>Phytophthora</taxon>
    </lineage>
</organism>
<dbReference type="Proteomes" id="UP000198211">
    <property type="component" value="Unassembled WGS sequence"/>
</dbReference>
<reference evidence="2" key="1">
    <citation type="submission" date="2017-03" db="EMBL/GenBank/DDBJ databases">
        <title>Phytopthora megakarya and P. palmivora, two closely related causual agents of cacao black pod achieved similar genome size and gene model numbers by different mechanisms.</title>
        <authorList>
            <person name="Ali S."/>
            <person name="Shao J."/>
            <person name="Larry D.J."/>
            <person name="Kronmiller B."/>
            <person name="Shen D."/>
            <person name="Strem M.D."/>
            <person name="Melnick R.L."/>
            <person name="Guiltinan M.J."/>
            <person name="Tyler B.M."/>
            <person name="Meinhardt L.W."/>
            <person name="Bailey B.A."/>
        </authorList>
    </citation>
    <scope>NUCLEOTIDE SEQUENCE [LARGE SCALE GENOMIC DNA]</scope>
    <source>
        <strain evidence="2">zdho120</strain>
    </source>
</reference>
<proteinExistence type="predicted"/>
<name>A0A225WM09_9STRA</name>
<evidence type="ECO:0000313" key="1">
    <source>
        <dbReference type="EMBL" id="OWZ17890.1"/>
    </source>
</evidence>
<comment type="caution">
    <text evidence="1">The sequence shown here is derived from an EMBL/GenBank/DDBJ whole genome shotgun (WGS) entry which is preliminary data.</text>
</comment>
<protein>
    <submittedName>
        <fullName evidence="1">Uncharacterized protein</fullName>
    </submittedName>
</protein>